<sequence>MGLLAKLIIAILVICFLILVAFFGRLPALRNTPIAWLHRLIWVKIPGAVLAIDNRLTGGRLTSSVGRFFTFMLHDKHPTILVFFLLLLTVGEVLYLPGAWPRLSTLNQVLGAISIVLPYWFLYKAAYTDPGIITPANHARHMSHYPYDFTLYHPGAVCRTCLLLKPARSKHCSVCKRCVGRMDHHCVFINNCVGYGNQHFFLLLLLTTAWLTTYGAALGWTLVRDSAVARTSNDAFRLWKPSRMPWEHYFLLLMVGIQDDVGVGSVTLLATMTNPMVWALLGYHVYLIWAGTTTNESMKWSDWKIEMDEGCAFKRALNPENPSQQQRSRDFTLEPAWTRWPVEPLQILVRTDDGHPPHRDSPYGYGEWERVWSLRDVENLYDIGFWDNLTDIMVKDYSFRAEGKGRPPRDDDDAGVFGDEEADVEGYGHRDSRGGGGSSSSGGNGNDKDLRRAHKERARRSKKPNMPTVAGIVNAAT</sequence>
<evidence type="ECO:0000256" key="7">
    <source>
        <dbReference type="ARBA" id="ARBA00023288"/>
    </source>
</evidence>
<keyword evidence="4 10" id="KW-1133">Transmembrane helix</keyword>
<evidence type="ECO:0000256" key="1">
    <source>
        <dbReference type="ARBA" id="ARBA00004141"/>
    </source>
</evidence>
<dbReference type="GO" id="GO:0016020">
    <property type="term" value="C:membrane"/>
    <property type="evidence" value="ECO:0007669"/>
    <property type="project" value="UniProtKB-SubCell"/>
</dbReference>
<evidence type="ECO:0000256" key="5">
    <source>
        <dbReference type="ARBA" id="ARBA00023136"/>
    </source>
</evidence>
<dbReference type="InterPro" id="IPR039859">
    <property type="entry name" value="PFA4/ZDH16/20/ERF2-like"/>
</dbReference>
<evidence type="ECO:0000256" key="11">
    <source>
        <dbReference type="SAM" id="MobiDB-lite"/>
    </source>
</evidence>
<evidence type="ECO:0000256" key="10">
    <source>
        <dbReference type="RuleBase" id="RU079119"/>
    </source>
</evidence>
<comment type="subcellular location">
    <subcellularLocation>
        <location evidence="1">Membrane</location>
        <topology evidence="1">Multi-pass membrane protein</topology>
    </subcellularLocation>
</comment>
<dbReference type="STRING" id="196109.A0A136J0A5"/>
<dbReference type="AlphaFoldDB" id="A0A136J0A5"/>
<dbReference type="OrthoDB" id="9909019at2759"/>
<evidence type="ECO:0000256" key="4">
    <source>
        <dbReference type="ARBA" id="ARBA00022989"/>
    </source>
</evidence>
<evidence type="ECO:0000256" key="2">
    <source>
        <dbReference type="ARBA" id="ARBA00022679"/>
    </source>
</evidence>
<keyword evidence="8 10" id="KW-0012">Acyltransferase</keyword>
<protein>
    <recommendedName>
        <fullName evidence="10">Palmitoyltransferase</fullName>
        <ecNumber evidence="10">2.3.1.225</ecNumber>
    </recommendedName>
</protein>
<proteinExistence type="inferred from homology"/>
<organism evidence="13 14">
    <name type="scientific">Microdochium bolleyi</name>
    <dbReference type="NCBI Taxonomy" id="196109"/>
    <lineage>
        <taxon>Eukaryota</taxon>
        <taxon>Fungi</taxon>
        <taxon>Dikarya</taxon>
        <taxon>Ascomycota</taxon>
        <taxon>Pezizomycotina</taxon>
        <taxon>Sordariomycetes</taxon>
        <taxon>Xylariomycetidae</taxon>
        <taxon>Xylariales</taxon>
        <taxon>Microdochiaceae</taxon>
        <taxon>Microdochium</taxon>
    </lineage>
</organism>
<dbReference type="Proteomes" id="UP000070501">
    <property type="component" value="Unassembled WGS sequence"/>
</dbReference>
<comment type="domain">
    <text evidence="10">The DHHC domain is required for palmitoyltransferase activity.</text>
</comment>
<keyword evidence="5 10" id="KW-0472">Membrane</keyword>
<evidence type="ECO:0000313" key="14">
    <source>
        <dbReference type="Proteomes" id="UP000070501"/>
    </source>
</evidence>
<keyword evidence="2 10" id="KW-0808">Transferase</keyword>
<reference evidence="14" key="1">
    <citation type="submission" date="2016-02" db="EMBL/GenBank/DDBJ databases">
        <title>Draft genome sequence of Microdochium bolleyi, a fungal endophyte of beachgrass.</title>
        <authorList>
            <consortium name="DOE Joint Genome Institute"/>
            <person name="David A.S."/>
            <person name="May G."/>
            <person name="Haridas S."/>
            <person name="Lim J."/>
            <person name="Wang M."/>
            <person name="Labutti K."/>
            <person name="Lipzen A."/>
            <person name="Barry K."/>
            <person name="Grigoriev I.V."/>
        </authorList>
    </citation>
    <scope>NUCLEOTIDE SEQUENCE [LARGE SCALE GENOMIC DNA]</scope>
    <source>
        <strain evidence="14">J235TASD1</strain>
    </source>
</reference>
<name>A0A136J0A5_9PEZI</name>
<dbReference type="GO" id="GO:0005794">
    <property type="term" value="C:Golgi apparatus"/>
    <property type="evidence" value="ECO:0007669"/>
    <property type="project" value="TreeGrafter"/>
</dbReference>
<dbReference type="GO" id="GO:0005783">
    <property type="term" value="C:endoplasmic reticulum"/>
    <property type="evidence" value="ECO:0007669"/>
    <property type="project" value="TreeGrafter"/>
</dbReference>
<feature type="region of interest" description="Disordered" evidence="11">
    <location>
        <begin position="401"/>
        <end position="477"/>
    </location>
</feature>
<comment type="similarity">
    <text evidence="10">Belongs to the DHHC palmitoyltransferase family.</text>
</comment>
<dbReference type="PANTHER" id="PTHR22883">
    <property type="entry name" value="ZINC FINGER DHHC DOMAIN CONTAINING PROTEIN"/>
    <property type="match status" value="1"/>
</dbReference>
<feature type="compositionally biased region" description="Gly residues" evidence="11">
    <location>
        <begin position="434"/>
        <end position="445"/>
    </location>
</feature>
<keyword evidence="14" id="KW-1185">Reference proteome</keyword>
<evidence type="ECO:0000259" key="12">
    <source>
        <dbReference type="Pfam" id="PF01529"/>
    </source>
</evidence>
<evidence type="ECO:0000256" key="8">
    <source>
        <dbReference type="ARBA" id="ARBA00023315"/>
    </source>
</evidence>
<feature type="transmembrane region" description="Helical" evidence="10">
    <location>
        <begin position="78"/>
        <end position="96"/>
    </location>
</feature>
<dbReference type="PROSITE" id="PS50216">
    <property type="entry name" value="DHHC"/>
    <property type="match status" value="1"/>
</dbReference>
<evidence type="ECO:0000256" key="9">
    <source>
        <dbReference type="ARBA" id="ARBA00048048"/>
    </source>
</evidence>
<feature type="transmembrane region" description="Helical" evidence="10">
    <location>
        <begin position="276"/>
        <end position="294"/>
    </location>
</feature>
<evidence type="ECO:0000256" key="3">
    <source>
        <dbReference type="ARBA" id="ARBA00022692"/>
    </source>
</evidence>
<dbReference type="EC" id="2.3.1.225" evidence="10"/>
<dbReference type="FunCoup" id="A0A136J0A5">
    <property type="interactions" value="26"/>
</dbReference>
<gene>
    <name evidence="13" type="ORF">Micbo1qcDRAFT_148427</name>
</gene>
<dbReference type="EMBL" id="KQ964252">
    <property type="protein sequence ID" value="KXJ90489.1"/>
    <property type="molecule type" value="Genomic_DNA"/>
</dbReference>
<evidence type="ECO:0000256" key="6">
    <source>
        <dbReference type="ARBA" id="ARBA00023139"/>
    </source>
</evidence>
<dbReference type="Pfam" id="PF01529">
    <property type="entry name" value="DHHC"/>
    <property type="match status" value="1"/>
</dbReference>
<comment type="catalytic activity">
    <reaction evidence="9 10">
        <text>L-cysteinyl-[protein] + hexadecanoyl-CoA = S-hexadecanoyl-L-cysteinyl-[protein] + CoA</text>
        <dbReference type="Rhea" id="RHEA:36683"/>
        <dbReference type="Rhea" id="RHEA-COMP:10131"/>
        <dbReference type="Rhea" id="RHEA-COMP:11032"/>
        <dbReference type="ChEBI" id="CHEBI:29950"/>
        <dbReference type="ChEBI" id="CHEBI:57287"/>
        <dbReference type="ChEBI" id="CHEBI:57379"/>
        <dbReference type="ChEBI" id="CHEBI:74151"/>
        <dbReference type="EC" id="2.3.1.225"/>
    </reaction>
</comment>
<accession>A0A136J0A5</accession>
<keyword evidence="3 10" id="KW-0812">Transmembrane</keyword>
<dbReference type="InParanoid" id="A0A136J0A5"/>
<keyword evidence="7" id="KW-0449">Lipoprotein</keyword>
<feature type="compositionally biased region" description="Acidic residues" evidence="11">
    <location>
        <begin position="410"/>
        <end position="424"/>
    </location>
</feature>
<dbReference type="InterPro" id="IPR001594">
    <property type="entry name" value="Palmitoyltrfase_DHHC"/>
</dbReference>
<feature type="transmembrane region" description="Helical" evidence="10">
    <location>
        <begin position="200"/>
        <end position="223"/>
    </location>
</feature>
<keyword evidence="6" id="KW-0564">Palmitate</keyword>
<feature type="transmembrane region" description="Helical" evidence="10">
    <location>
        <begin position="7"/>
        <end position="26"/>
    </location>
</feature>
<feature type="compositionally biased region" description="Basic residues" evidence="11">
    <location>
        <begin position="451"/>
        <end position="463"/>
    </location>
</feature>
<dbReference type="GO" id="GO:0019706">
    <property type="term" value="F:protein-cysteine S-palmitoyltransferase activity"/>
    <property type="evidence" value="ECO:0007669"/>
    <property type="project" value="UniProtKB-EC"/>
</dbReference>
<dbReference type="PANTHER" id="PTHR22883:SF288">
    <property type="entry name" value="PALMITOYLTRANSFERASE SWF1"/>
    <property type="match status" value="1"/>
</dbReference>
<feature type="domain" description="Palmitoyltransferase DHHC" evidence="12">
    <location>
        <begin position="156"/>
        <end position="300"/>
    </location>
</feature>
<evidence type="ECO:0000313" key="13">
    <source>
        <dbReference type="EMBL" id="KXJ90489.1"/>
    </source>
</evidence>
<dbReference type="GO" id="GO:0006612">
    <property type="term" value="P:protein targeting to membrane"/>
    <property type="evidence" value="ECO:0007669"/>
    <property type="project" value="TreeGrafter"/>
</dbReference>